<sequence>PSMFGTDMNNEYVQLHEQLGFTVPELFQISLNAVDSAFLPDEEKMKFREKFHEEIDRLTGDA</sequence>
<organism evidence="2">
    <name type="scientific">marine sediment metagenome</name>
    <dbReference type="NCBI Taxonomy" id="412755"/>
    <lineage>
        <taxon>unclassified sequences</taxon>
        <taxon>metagenomes</taxon>
        <taxon>ecological metagenomes</taxon>
    </lineage>
</organism>
<dbReference type="Pfam" id="PF00962">
    <property type="entry name" value="A_deaminase"/>
    <property type="match status" value="1"/>
</dbReference>
<evidence type="ECO:0000259" key="1">
    <source>
        <dbReference type="Pfam" id="PF00962"/>
    </source>
</evidence>
<feature type="domain" description="Adenosine deaminase" evidence="1">
    <location>
        <begin position="1"/>
        <end position="51"/>
    </location>
</feature>
<dbReference type="Gene3D" id="3.20.20.140">
    <property type="entry name" value="Metal-dependent hydrolases"/>
    <property type="match status" value="1"/>
</dbReference>
<comment type="caution">
    <text evidence="2">The sequence shown here is derived from an EMBL/GenBank/DDBJ whole genome shotgun (WGS) entry which is preliminary data.</text>
</comment>
<accession>X0UA55</accession>
<gene>
    <name evidence="2" type="ORF">S01H1_21612</name>
</gene>
<name>X0UA55_9ZZZZ</name>
<dbReference type="AlphaFoldDB" id="X0UA55"/>
<protein>
    <recommendedName>
        <fullName evidence="1">Adenosine deaminase domain-containing protein</fullName>
    </recommendedName>
</protein>
<dbReference type="GO" id="GO:0019239">
    <property type="term" value="F:deaminase activity"/>
    <property type="evidence" value="ECO:0007669"/>
    <property type="project" value="InterPro"/>
</dbReference>
<evidence type="ECO:0000313" key="2">
    <source>
        <dbReference type="EMBL" id="GAF96201.1"/>
    </source>
</evidence>
<feature type="non-terminal residue" evidence="2">
    <location>
        <position position="1"/>
    </location>
</feature>
<dbReference type="SUPFAM" id="SSF51556">
    <property type="entry name" value="Metallo-dependent hydrolases"/>
    <property type="match status" value="1"/>
</dbReference>
<dbReference type="InterPro" id="IPR001365">
    <property type="entry name" value="A_deaminase_dom"/>
</dbReference>
<dbReference type="InterPro" id="IPR032466">
    <property type="entry name" value="Metal_Hydrolase"/>
</dbReference>
<reference evidence="2" key="1">
    <citation type="journal article" date="2014" name="Front. Microbiol.">
        <title>High frequency of phylogenetically diverse reductive dehalogenase-homologous genes in deep subseafloor sedimentary metagenomes.</title>
        <authorList>
            <person name="Kawai M."/>
            <person name="Futagami T."/>
            <person name="Toyoda A."/>
            <person name="Takaki Y."/>
            <person name="Nishi S."/>
            <person name="Hori S."/>
            <person name="Arai W."/>
            <person name="Tsubouchi T."/>
            <person name="Morono Y."/>
            <person name="Uchiyama I."/>
            <person name="Ito T."/>
            <person name="Fujiyama A."/>
            <person name="Inagaki F."/>
            <person name="Takami H."/>
        </authorList>
    </citation>
    <scope>NUCLEOTIDE SEQUENCE</scope>
    <source>
        <strain evidence="2">Expedition CK06-06</strain>
    </source>
</reference>
<dbReference type="EMBL" id="BARS01012018">
    <property type="protein sequence ID" value="GAF96201.1"/>
    <property type="molecule type" value="Genomic_DNA"/>
</dbReference>
<proteinExistence type="predicted"/>